<accession>R4YR34</accession>
<dbReference type="Proteomes" id="UP000032749">
    <property type="component" value="Chromosome"/>
</dbReference>
<dbReference type="HOGENOM" id="CLU_049572_0_0_6"/>
<comment type="similarity">
    <text evidence="1">Belongs to the HipA Ser/Thr kinase family.</text>
</comment>
<dbReference type="EMBL" id="FO203512">
    <property type="protein sequence ID" value="CCK75733.1"/>
    <property type="molecule type" value="Genomic_DNA"/>
</dbReference>
<keyword evidence="2" id="KW-0808">Transferase</keyword>
<dbReference type="KEGG" id="oai:OLEAN_C15570"/>
<dbReference type="PANTHER" id="PTHR37419:SF1">
    <property type="entry name" value="SERINE_THREONINE-PROTEIN KINASE TOXIN HIPA"/>
    <property type="match status" value="1"/>
</dbReference>
<evidence type="ECO:0000259" key="5">
    <source>
        <dbReference type="Pfam" id="PF13657"/>
    </source>
</evidence>
<dbReference type="GO" id="GO:0005829">
    <property type="term" value="C:cytosol"/>
    <property type="evidence" value="ECO:0007669"/>
    <property type="project" value="TreeGrafter"/>
</dbReference>
<reference evidence="6 7" key="1">
    <citation type="journal article" date="2013" name="Nat. Commun.">
        <title>Genome sequence and functional genomic analysis of the oil-degrading bacterium Oleispira antarctica.</title>
        <authorList>
            <person name="Kube M."/>
            <person name="Chernikova T.N."/>
            <person name="Al-Ramahi Y."/>
            <person name="Beloqui A."/>
            <person name="Lopez-Cortez N."/>
            <person name="Guazzaroni M.E."/>
            <person name="Heipieper H.J."/>
            <person name="Klages S."/>
            <person name="Kotsyurbenko O.R."/>
            <person name="Langer I."/>
            <person name="Nechitaylo T.Y."/>
            <person name="Lunsdorf H."/>
            <person name="Fernandez M."/>
            <person name="Juarez S."/>
            <person name="Ciordia S."/>
            <person name="Singer A."/>
            <person name="Kagan O."/>
            <person name="Egorova O."/>
            <person name="Petit P.A."/>
            <person name="Stogios P."/>
            <person name="Kim Y."/>
            <person name="Tchigvintsev A."/>
            <person name="Flick R."/>
            <person name="Denaro R."/>
            <person name="Genovese M."/>
            <person name="Albar J.P."/>
            <person name="Reva O.N."/>
            <person name="Martinez-Gomariz M."/>
            <person name="Tran H."/>
            <person name="Ferrer M."/>
            <person name="Savchenko A."/>
            <person name="Yakunin A.F."/>
            <person name="Yakimov M.M."/>
            <person name="Golyshina O.V."/>
            <person name="Reinhardt R."/>
            <person name="Golyshin P.N."/>
        </authorList>
    </citation>
    <scope>NUCLEOTIDE SEQUENCE [LARGE SCALE GENOMIC DNA]</scope>
</reference>
<dbReference type="STRING" id="698738.OLEAN_C15570"/>
<dbReference type="GO" id="GO:0004674">
    <property type="term" value="F:protein serine/threonine kinase activity"/>
    <property type="evidence" value="ECO:0007669"/>
    <property type="project" value="TreeGrafter"/>
</dbReference>
<keyword evidence="7" id="KW-1185">Reference proteome</keyword>
<keyword evidence="3" id="KW-0418">Kinase</keyword>
<evidence type="ECO:0000256" key="3">
    <source>
        <dbReference type="ARBA" id="ARBA00022777"/>
    </source>
</evidence>
<evidence type="ECO:0000313" key="6">
    <source>
        <dbReference type="EMBL" id="CCK75733.1"/>
    </source>
</evidence>
<evidence type="ECO:0000313" key="7">
    <source>
        <dbReference type="Proteomes" id="UP000032749"/>
    </source>
</evidence>
<dbReference type="InterPro" id="IPR052028">
    <property type="entry name" value="HipA_Ser/Thr_kinase"/>
</dbReference>
<dbReference type="Pfam" id="PF07804">
    <property type="entry name" value="HipA_C"/>
    <property type="match status" value="1"/>
</dbReference>
<proteinExistence type="inferred from homology"/>
<name>R4YR34_OLEAN</name>
<dbReference type="AlphaFoldDB" id="R4YR34"/>
<evidence type="ECO:0000259" key="4">
    <source>
        <dbReference type="Pfam" id="PF07804"/>
    </source>
</evidence>
<dbReference type="InterPro" id="IPR017508">
    <property type="entry name" value="HipA_N1"/>
</dbReference>
<feature type="domain" description="HipA N-terminal subdomain 1" evidence="5">
    <location>
        <begin position="20"/>
        <end position="101"/>
    </location>
</feature>
<organism evidence="6 7">
    <name type="scientific">Oleispira antarctica RB-8</name>
    <dbReference type="NCBI Taxonomy" id="698738"/>
    <lineage>
        <taxon>Bacteria</taxon>
        <taxon>Pseudomonadati</taxon>
        <taxon>Pseudomonadota</taxon>
        <taxon>Gammaproteobacteria</taxon>
        <taxon>Oceanospirillales</taxon>
        <taxon>Oceanospirillaceae</taxon>
        <taxon>Oleispira</taxon>
    </lineage>
</organism>
<dbReference type="Pfam" id="PF13657">
    <property type="entry name" value="Couple_hipA"/>
    <property type="match status" value="1"/>
</dbReference>
<dbReference type="InterPro" id="IPR012893">
    <property type="entry name" value="HipA-like_C"/>
</dbReference>
<sequence>MNKLPERIRHIEVSSFSEATGSLSQPSQFTFQYTGNQPVSLTMNVRDEPYHYGSLHPAFTQNLPEGYVRQYIYEKLQRHAHVNDLYLLALQGDKGIGHLSYASELAHIDEDQFSLSDILSWNKQESLFPQLLDRYYLSGLLAGVQPKVMVPISGRTAIHQNDVIVKTFDEEYDLLTVNEYVCMSAAKATGLSPPNFWLSDDHKCFVIERFDIVDGQQMAVEDFTVLMGKSNNEKYTSKYETLLKAVRIFTGSQAEVERAYRYIVFNCLIGNGDAHLKNFSIMYDMNRENIVMTPPYDITHTLIYPTIDNKLALKMDDSKAFPDYKTLKKFGESFDIKKCSEIIEKTAASISDYINSSTEIQLMEGLKESIEKSLTQAKTGTFSRTGYRHDKHRKFE</sequence>
<feature type="domain" description="HipA-like C-terminal" evidence="4">
    <location>
        <begin position="141"/>
        <end position="351"/>
    </location>
</feature>
<gene>
    <name evidence="6" type="ORF">OLEAN_C15570</name>
</gene>
<evidence type="ECO:0000256" key="2">
    <source>
        <dbReference type="ARBA" id="ARBA00022679"/>
    </source>
</evidence>
<evidence type="ECO:0000256" key="1">
    <source>
        <dbReference type="ARBA" id="ARBA00010164"/>
    </source>
</evidence>
<dbReference type="PATRIC" id="fig|698738.3.peg.1611"/>
<dbReference type="PANTHER" id="PTHR37419">
    <property type="entry name" value="SERINE/THREONINE-PROTEIN KINASE TOXIN HIPA"/>
    <property type="match status" value="1"/>
</dbReference>
<dbReference type="Gene3D" id="1.10.1070.20">
    <property type="match status" value="1"/>
</dbReference>
<protein>
    <submittedName>
        <fullName evidence="6">Uncharacterized protein</fullName>
    </submittedName>
</protein>